<dbReference type="EMBL" id="BMQD01000028">
    <property type="protein sequence ID" value="GGK93660.1"/>
    <property type="molecule type" value="Genomic_DNA"/>
</dbReference>
<dbReference type="InterPro" id="IPR013325">
    <property type="entry name" value="RNA_pol_sigma_r2"/>
</dbReference>
<evidence type="ECO:0000313" key="4">
    <source>
        <dbReference type="EMBL" id="GGK93660.1"/>
    </source>
</evidence>
<dbReference type="Pfam" id="PF11790">
    <property type="entry name" value="Glyco_hydro_cc"/>
    <property type="match status" value="1"/>
</dbReference>
<dbReference type="InterPro" id="IPR053183">
    <property type="entry name" value="ASL1"/>
</dbReference>
<feature type="compositionally biased region" description="Low complexity" evidence="1">
    <location>
        <begin position="344"/>
        <end position="375"/>
    </location>
</feature>
<dbReference type="Gene3D" id="1.10.1740.10">
    <property type="match status" value="1"/>
</dbReference>
<dbReference type="InterPro" id="IPR007627">
    <property type="entry name" value="RNA_pol_sigma70_r2"/>
</dbReference>
<feature type="domain" description="RNA polymerase sigma-70 region 2" evidence="2">
    <location>
        <begin position="28"/>
        <end position="93"/>
    </location>
</feature>
<proteinExistence type="predicted"/>
<protein>
    <recommendedName>
        <fullName evidence="6">Glycosyl hydrolase</fullName>
    </recommendedName>
</protein>
<dbReference type="InterPro" id="IPR024655">
    <property type="entry name" value="Asl1_glyco_hydro_catalytic"/>
</dbReference>
<evidence type="ECO:0000256" key="1">
    <source>
        <dbReference type="SAM" id="MobiDB-lite"/>
    </source>
</evidence>
<organism evidence="4 5">
    <name type="scientific">Planomonospora parontospora</name>
    <dbReference type="NCBI Taxonomy" id="58119"/>
    <lineage>
        <taxon>Bacteria</taxon>
        <taxon>Bacillati</taxon>
        <taxon>Actinomycetota</taxon>
        <taxon>Actinomycetes</taxon>
        <taxon>Streptosporangiales</taxon>
        <taxon>Streptosporangiaceae</taxon>
        <taxon>Planomonospora</taxon>
    </lineage>
</organism>
<sequence>MRATGRSGPDTALVSAACDGDRRALDALVADSLPLVYNIVGRALNGHPDVDDVVQETLFRVVRGLSGLRDPEAYRSWLVAIAVRQVRDHEQDRRAAQHRRTDLDTAEEVPDPASDFAAVTILRLGLTDQRREVAEATRWLDRDDRALLALWWLEETGELGRAELAAALGLSARHASVRVQRMKEQVQTAHTIVRALRAEPGCAELRALTWNWDGVPGPLWRKRFARHIRGCDACERRAAGALPLDRLLGGLPLLPLPLGFTLDRFSAPPLAEAGHTTARLSVDPSPDLPPTPSRGLLSSLPNGAGAVAAAVATAVAVLAGVLVTGRPAALPPIPSSAPAAALGTAARTVSATSPPESPASERSPAPTRRSASRTPEPTRSPRIPPTASAKKGVGVWRAPGVSTALARSGASWYYTWATHHDGITAPASARFVPMVRAASDVNATALAQAEAAGPYLLGFNEPDLAEQANMSVEEALALWPRLMDAGRILGSPAVAYGGDTPGGWLDRFMTGAAERGYRVDFIALHWYGGDFRTEAAVARLKSYLQAVHRRYRKPIWLTEYALIDFSRGTRFPSDEQQAAFVTAANRMLASLPYVRRHAWFGLPATENGPGSGLFRADGTPTPAGRAFQKAR</sequence>
<accession>A0AA37F7J1</accession>
<feature type="compositionally biased region" description="Basic and acidic residues" evidence="1">
    <location>
        <begin position="90"/>
        <end position="103"/>
    </location>
</feature>
<dbReference type="PANTHER" id="PTHR34154">
    <property type="entry name" value="ALKALI-SENSITIVE LINKAGE PROTEIN 1"/>
    <property type="match status" value="1"/>
</dbReference>
<dbReference type="GO" id="GO:0071966">
    <property type="term" value="P:fungal-type cell wall polysaccharide metabolic process"/>
    <property type="evidence" value="ECO:0007669"/>
    <property type="project" value="TreeGrafter"/>
</dbReference>
<evidence type="ECO:0000313" key="5">
    <source>
        <dbReference type="Proteomes" id="UP000627984"/>
    </source>
</evidence>
<feature type="domain" description="Asl1-like glycosyl hydrolase catalytic" evidence="3">
    <location>
        <begin position="406"/>
        <end position="627"/>
    </location>
</feature>
<dbReference type="GO" id="GO:0003700">
    <property type="term" value="F:DNA-binding transcription factor activity"/>
    <property type="evidence" value="ECO:0007669"/>
    <property type="project" value="InterPro"/>
</dbReference>
<reference evidence="4" key="1">
    <citation type="journal article" date="2014" name="Int. J. Syst. Evol. Microbiol.">
        <title>Complete genome sequence of Corynebacterium casei LMG S-19264T (=DSM 44701T), isolated from a smear-ripened cheese.</title>
        <authorList>
            <consortium name="US DOE Joint Genome Institute (JGI-PGF)"/>
            <person name="Walter F."/>
            <person name="Albersmeier A."/>
            <person name="Kalinowski J."/>
            <person name="Ruckert C."/>
        </authorList>
    </citation>
    <scope>NUCLEOTIDE SEQUENCE</scope>
    <source>
        <strain evidence="4">JCM 3093</strain>
    </source>
</reference>
<evidence type="ECO:0000259" key="2">
    <source>
        <dbReference type="Pfam" id="PF04542"/>
    </source>
</evidence>
<dbReference type="AlphaFoldDB" id="A0AA37F7J1"/>
<dbReference type="SUPFAM" id="SSF88946">
    <property type="entry name" value="Sigma2 domain of RNA polymerase sigma factors"/>
    <property type="match status" value="1"/>
</dbReference>
<reference evidence="4" key="2">
    <citation type="submission" date="2022-09" db="EMBL/GenBank/DDBJ databases">
        <authorList>
            <person name="Sun Q."/>
            <person name="Ohkuma M."/>
        </authorList>
    </citation>
    <scope>NUCLEOTIDE SEQUENCE</scope>
    <source>
        <strain evidence="4">JCM 3093</strain>
    </source>
</reference>
<dbReference type="InterPro" id="IPR017853">
    <property type="entry name" value="GH"/>
</dbReference>
<dbReference type="NCBIfam" id="TIGR02937">
    <property type="entry name" value="sigma70-ECF"/>
    <property type="match status" value="1"/>
</dbReference>
<gene>
    <name evidence="4" type="ORF">GCM10010126_61240</name>
</gene>
<comment type="caution">
    <text evidence="4">The sequence shown here is derived from an EMBL/GenBank/DDBJ whole genome shotgun (WGS) entry which is preliminary data.</text>
</comment>
<dbReference type="Gene3D" id="3.20.20.80">
    <property type="entry name" value="Glycosidases"/>
    <property type="match status" value="1"/>
</dbReference>
<dbReference type="SUPFAM" id="SSF51445">
    <property type="entry name" value="(Trans)glycosidases"/>
    <property type="match status" value="1"/>
</dbReference>
<dbReference type="PANTHER" id="PTHR34154:SF3">
    <property type="entry name" value="ALKALI-SENSITIVE LINKAGE PROTEIN 1"/>
    <property type="match status" value="1"/>
</dbReference>
<feature type="region of interest" description="Disordered" evidence="1">
    <location>
        <begin position="276"/>
        <end position="297"/>
    </location>
</feature>
<dbReference type="Proteomes" id="UP000627984">
    <property type="component" value="Unassembled WGS sequence"/>
</dbReference>
<evidence type="ECO:0008006" key="6">
    <source>
        <dbReference type="Google" id="ProtNLM"/>
    </source>
</evidence>
<feature type="region of interest" description="Disordered" evidence="1">
    <location>
        <begin position="90"/>
        <end position="109"/>
    </location>
</feature>
<feature type="region of interest" description="Disordered" evidence="1">
    <location>
        <begin position="344"/>
        <end position="394"/>
    </location>
</feature>
<dbReference type="Pfam" id="PF04542">
    <property type="entry name" value="Sigma70_r2"/>
    <property type="match status" value="1"/>
</dbReference>
<name>A0AA37F7J1_9ACTN</name>
<feature type="region of interest" description="Disordered" evidence="1">
    <location>
        <begin position="611"/>
        <end position="631"/>
    </location>
</feature>
<dbReference type="RefSeq" id="WP_191897887.1">
    <property type="nucleotide sequence ID" value="NZ_BMQD01000028.1"/>
</dbReference>
<dbReference type="GO" id="GO:0006352">
    <property type="term" value="P:DNA-templated transcription initiation"/>
    <property type="evidence" value="ECO:0007669"/>
    <property type="project" value="InterPro"/>
</dbReference>
<evidence type="ECO:0000259" key="3">
    <source>
        <dbReference type="Pfam" id="PF11790"/>
    </source>
</evidence>
<dbReference type="InterPro" id="IPR014284">
    <property type="entry name" value="RNA_pol_sigma-70_dom"/>
</dbReference>